<keyword evidence="2" id="KW-0677">Repeat</keyword>
<protein>
    <recommendedName>
        <fullName evidence="8">Kelch repeat protein</fullName>
    </recommendedName>
</protein>
<feature type="compositionally biased region" description="Low complexity" evidence="3">
    <location>
        <begin position="893"/>
        <end position="905"/>
    </location>
</feature>
<organism evidence="6 7">
    <name type="scientific">Microdochium trichocladiopsis</name>
    <dbReference type="NCBI Taxonomy" id="1682393"/>
    <lineage>
        <taxon>Eukaryota</taxon>
        <taxon>Fungi</taxon>
        <taxon>Dikarya</taxon>
        <taxon>Ascomycota</taxon>
        <taxon>Pezizomycotina</taxon>
        <taxon>Sordariomycetes</taxon>
        <taxon>Xylariomycetidae</taxon>
        <taxon>Xylariales</taxon>
        <taxon>Microdochiaceae</taxon>
        <taxon>Microdochium</taxon>
    </lineage>
</organism>
<sequence length="905" mass="96463">MSSTLTKFALLALSTGALVEGQFSGWIKDQRNTTLCRWPSLRASAIQDAVYLDGGRIFWVPGMSDGHYELPQSDNNPLALAYKLNFSRPFDTSTGFNYTNLLEPMPKVGSGNAGTNVAPNYADGAMLANDHEFFLYGGTSQNIPIYRPQAGNEIVGYRLSQYTTAAVPGQFFPGGFFGLLPDTVTRYITFGGGASAPSENKAWYFSGMRSASGGPIFSSFSNKTIAPTNTSQTLITLDMGQQNFETWSNTTVPNKITARANPEVVWVPVGPQGILAVLGGVTFPDYATAAGVSEDAGQSMLDSPKFMEEISIYDVASGSWYKQTTTGDIPGQLAQGCTVVATAQDASSFNIYWYGGYPALKSNQGFEDGVWVLSLPSFIWTKVNNGTIPHARIGHKCVRPYPDQMMSIGGIAQSSGSVVGCLEGVVQVFNLTSAEWLSSYNPSVYMSNYSIPDKVVQAIGGTPAGGATQKTPRGGWDEEDLGGIFAKAYDRNKITTYFPYASDTSEPPPRTDLDVGSGGLPSWVAPVLGVVLGLVFLSALVVAILLYRRRKLLKRNGGTTTVSTADENGGRILSWIRGQHSEKAPTVMTEDTTLHLNDLDSKIAPMVGSHATGPSTVATYEAPNNILYEMDDTSRPPELSDTGLTPVDIINKHTHFAKRPEHRRHQSGSWQSGTVSQEHARSVSPNYASGSERPDSPSIGNPISSPSSGSLAVAGPGASASGVHSSAASMTAPAAAGLPPLMDNHHQQASSTAPPPPRNAVISGISLLSEQDRTHLRHLSASSVSSATATLPNSAGLVNGFQQHQDHDEQYQQVGPAEVAGDYPPPVSPSAMGTLDLRGAGMGTLLSPTPPISPPTAEEREGMDYLTSQPVRSAAGGDQRRSVFHEDTDEFGQQQQQQQHQPRQP</sequence>
<dbReference type="AlphaFoldDB" id="A0A9P9BQP3"/>
<keyword evidence="1" id="KW-0880">Kelch repeat</keyword>
<feature type="compositionally biased region" description="Low complexity" evidence="3">
    <location>
        <begin position="696"/>
        <end position="736"/>
    </location>
</feature>
<feature type="signal peptide" evidence="5">
    <location>
        <begin position="1"/>
        <end position="21"/>
    </location>
</feature>
<evidence type="ECO:0000313" key="7">
    <source>
        <dbReference type="Proteomes" id="UP000756346"/>
    </source>
</evidence>
<reference evidence="6" key="1">
    <citation type="journal article" date="2021" name="Nat. Commun.">
        <title>Genetic determinants of endophytism in the Arabidopsis root mycobiome.</title>
        <authorList>
            <person name="Mesny F."/>
            <person name="Miyauchi S."/>
            <person name="Thiergart T."/>
            <person name="Pickel B."/>
            <person name="Atanasova L."/>
            <person name="Karlsson M."/>
            <person name="Huettel B."/>
            <person name="Barry K.W."/>
            <person name="Haridas S."/>
            <person name="Chen C."/>
            <person name="Bauer D."/>
            <person name="Andreopoulos W."/>
            <person name="Pangilinan J."/>
            <person name="LaButti K."/>
            <person name="Riley R."/>
            <person name="Lipzen A."/>
            <person name="Clum A."/>
            <person name="Drula E."/>
            <person name="Henrissat B."/>
            <person name="Kohler A."/>
            <person name="Grigoriev I.V."/>
            <person name="Martin F.M."/>
            <person name="Hacquard S."/>
        </authorList>
    </citation>
    <scope>NUCLEOTIDE SEQUENCE</scope>
    <source>
        <strain evidence="6">MPI-CAGE-CH-0230</strain>
    </source>
</reference>
<proteinExistence type="predicted"/>
<evidence type="ECO:0000256" key="3">
    <source>
        <dbReference type="SAM" id="MobiDB-lite"/>
    </source>
</evidence>
<dbReference type="GeneID" id="70186318"/>
<feature type="transmembrane region" description="Helical" evidence="4">
    <location>
        <begin position="523"/>
        <end position="547"/>
    </location>
</feature>
<evidence type="ECO:0008006" key="8">
    <source>
        <dbReference type="Google" id="ProtNLM"/>
    </source>
</evidence>
<evidence type="ECO:0000256" key="1">
    <source>
        <dbReference type="ARBA" id="ARBA00022441"/>
    </source>
</evidence>
<dbReference type="Gene3D" id="2.120.10.80">
    <property type="entry name" value="Kelch-type beta propeller"/>
    <property type="match status" value="1"/>
</dbReference>
<evidence type="ECO:0000313" key="6">
    <source>
        <dbReference type="EMBL" id="KAH7031070.1"/>
    </source>
</evidence>
<dbReference type="InterPro" id="IPR011043">
    <property type="entry name" value="Gal_Oxase/kelch_b-propeller"/>
</dbReference>
<accession>A0A9P9BQP3</accession>
<dbReference type="Proteomes" id="UP000756346">
    <property type="component" value="Unassembled WGS sequence"/>
</dbReference>
<name>A0A9P9BQP3_9PEZI</name>
<feature type="region of interest" description="Disordered" evidence="3">
    <location>
        <begin position="833"/>
        <end position="905"/>
    </location>
</feature>
<feature type="region of interest" description="Disordered" evidence="3">
    <location>
        <begin position="655"/>
        <end position="761"/>
    </location>
</feature>
<evidence type="ECO:0000256" key="4">
    <source>
        <dbReference type="SAM" id="Phobius"/>
    </source>
</evidence>
<dbReference type="OrthoDB" id="10251809at2759"/>
<feature type="compositionally biased region" description="Basic residues" evidence="3">
    <location>
        <begin position="655"/>
        <end position="666"/>
    </location>
</feature>
<feature type="compositionally biased region" description="Polar residues" evidence="3">
    <location>
        <begin position="667"/>
        <end position="689"/>
    </location>
</feature>
<dbReference type="InterPro" id="IPR015915">
    <property type="entry name" value="Kelch-typ_b-propeller"/>
</dbReference>
<evidence type="ECO:0000256" key="5">
    <source>
        <dbReference type="SAM" id="SignalP"/>
    </source>
</evidence>
<dbReference type="PANTHER" id="PTHR46228">
    <property type="entry name" value="KELCH DOMAIN-CONTAINING PROTEIN"/>
    <property type="match status" value="1"/>
</dbReference>
<dbReference type="PANTHER" id="PTHR46228:SF2">
    <property type="entry name" value="KELCH REPEAT PROTEIN (AFU_ORTHOLOGUE AFUA_4G14350)"/>
    <property type="match status" value="1"/>
</dbReference>
<comment type="caution">
    <text evidence="6">The sequence shown here is derived from an EMBL/GenBank/DDBJ whole genome shotgun (WGS) entry which is preliminary data.</text>
</comment>
<dbReference type="RefSeq" id="XP_046012750.1">
    <property type="nucleotide sequence ID" value="XM_046156772.1"/>
</dbReference>
<dbReference type="SUPFAM" id="SSF50965">
    <property type="entry name" value="Galactose oxidase, central domain"/>
    <property type="match status" value="1"/>
</dbReference>
<keyword evidence="7" id="KW-1185">Reference proteome</keyword>
<evidence type="ECO:0000256" key="2">
    <source>
        <dbReference type="ARBA" id="ARBA00022737"/>
    </source>
</evidence>
<feature type="chain" id="PRO_5040491066" description="Kelch repeat protein" evidence="5">
    <location>
        <begin position="22"/>
        <end position="905"/>
    </location>
</feature>
<keyword evidence="4" id="KW-1133">Transmembrane helix</keyword>
<keyword evidence="4" id="KW-0472">Membrane</keyword>
<gene>
    <name evidence="6" type="ORF">B0I36DRAFT_349202</name>
</gene>
<keyword evidence="5" id="KW-0732">Signal</keyword>
<dbReference type="EMBL" id="JAGTJQ010000005">
    <property type="protein sequence ID" value="KAH7031070.1"/>
    <property type="molecule type" value="Genomic_DNA"/>
</dbReference>
<keyword evidence="4" id="KW-0812">Transmembrane</keyword>